<dbReference type="InterPro" id="IPR011701">
    <property type="entry name" value="MFS"/>
</dbReference>
<dbReference type="InterPro" id="IPR020846">
    <property type="entry name" value="MFS_dom"/>
</dbReference>
<evidence type="ECO:0000256" key="1">
    <source>
        <dbReference type="ARBA" id="ARBA00004141"/>
    </source>
</evidence>
<protein>
    <submittedName>
        <fullName evidence="7">D-galactonate transporter</fullName>
    </submittedName>
</protein>
<dbReference type="Pfam" id="PF07690">
    <property type="entry name" value="MFS_1"/>
    <property type="match status" value="1"/>
</dbReference>
<dbReference type="EMBL" id="BEWI01000032">
    <property type="protein sequence ID" value="GAY22809.1"/>
    <property type="molecule type" value="Genomic_DNA"/>
</dbReference>
<feature type="transmembrane region" description="Helical" evidence="5">
    <location>
        <begin position="6"/>
        <end position="24"/>
    </location>
</feature>
<dbReference type="Gene3D" id="1.20.1250.20">
    <property type="entry name" value="MFS general substrate transporter like domains"/>
    <property type="match status" value="1"/>
</dbReference>
<comment type="caution">
    <text evidence="7">The sequence shown here is derived from an EMBL/GenBank/DDBJ whole genome shotgun (WGS) entry which is preliminary data.</text>
</comment>
<sequence>MLEMGLASSLPFFAATVGCLVGGVVSDKYFSDNRRVPIIVTELLAALLLYLTFVSNSVAMLVICQTLAGFCLSFFASAFWALPMNTVPKSMMGLVSGLINMAGQVAALISPLLVGYLVDTAGGGFGPAFGLLAGSMLVSCAVVFTLPGRSKGEHPTQAARHLT</sequence>
<feature type="transmembrane region" description="Helical" evidence="5">
    <location>
        <begin position="124"/>
        <end position="146"/>
    </location>
</feature>
<feature type="transmembrane region" description="Helical" evidence="5">
    <location>
        <begin position="36"/>
        <end position="53"/>
    </location>
</feature>
<dbReference type="InterPro" id="IPR036259">
    <property type="entry name" value="MFS_trans_sf"/>
</dbReference>
<evidence type="ECO:0000313" key="7">
    <source>
        <dbReference type="EMBL" id="GAY22809.1"/>
    </source>
</evidence>
<evidence type="ECO:0000256" key="2">
    <source>
        <dbReference type="ARBA" id="ARBA00022692"/>
    </source>
</evidence>
<feature type="domain" description="Major facilitator superfamily (MFS) profile" evidence="6">
    <location>
        <begin position="1"/>
        <end position="151"/>
    </location>
</feature>
<comment type="subcellular location">
    <subcellularLocation>
        <location evidence="1">Membrane</location>
        <topology evidence="1">Multi-pass membrane protein</topology>
    </subcellularLocation>
</comment>
<evidence type="ECO:0000256" key="5">
    <source>
        <dbReference type="SAM" id="Phobius"/>
    </source>
</evidence>
<dbReference type="InterPro" id="IPR050382">
    <property type="entry name" value="MFS_Na/Anion_cotransporter"/>
</dbReference>
<keyword evidence="3 5" id="KW-1133">Transmembrane helix</keyword>
<gene>
    <name evidence="7" type="ORF">SFOMI_3371</name>
</gene>
<evidence type="ECO:0000256" key="3">
    <source>
        <dbReference type="ARBA" id="ARBA00022989"/>
    </source>
</evidence>
<accession>A0A292ZIY2</accession>
<proteinExistence type="predicted"/>
<name>A0A292ZIY2_SPHSA</name>
<evidence type="ECO:0000259" key="6">
    <source>
        <dbReference type="PROSITE" id="PS50850"/>
    </source>
</evidence>
<evidence type="ECO:0000256" key="4">
    <source>
        <dbReference type="ARBA" id="ARBA00023136"/>
    </source>
</evidence>
<dbReference type="GO" id="GO:0022857">
    <property type="term" value="F:transmembrane transporter activity"/>
    <property type="evidence" value="ECO:0007669"/>
    <property type="project" value="InterPro"/>
</dbReference>
<evidence type="ECO:0000313" key="8">
    <source>
        <dbReference type="Proteomes" id="UP000221538"/>
    </source>
</evidence>
<dbReference type="PANTHER" id="PTHR11662:SF399">
    <property type="entry name" value="FI19708P1-RELATED"/>
    <property type="match status" value="1"/>
</dbReference>
<dbReference type="SUPFAM" id="SSF103473">
    <property type="entry name" value="MFS general substrate transporter"/>
    <property type="match status" value="1"/>
</dbReference>
<keyword evidence="2 5" id="KW-0812">Transmembrane</keyword>
<feature type="transmembrane region" description="Helical" evidence="5">
    <location>
        <begin position="94"/>
        <end position="118"/>
    </location>
</feature>
<reference evidence="7 8" key="1">
    <citation type="journal article" date="2013" name="Biodegradation">
        <title>Occurrence of 4-tert-butylphenol (4-t-BP) biodegradation in an aquatic sample caused by the presence of Spirodela polyrrhiza and isolation of a 4-t-BP-utilizing bacterium.</title>
        <authorList>
            <person name="Ogata Y."/>
            <person name="Toyama T."/>
            <person name="Yu N."/>
            <person name="Wang X."/>
            <person name="Sei K."/>
            <person name="Ike M."/>
        </authorList>
    </citation>
    <scope>NUCLEOTIDE SEQUENCE [LARGE SCALE GENOMIC DNA]</scope>
    <source>
        <strain evidence="7 8">OMI</strain>
    </source>
</reference>
<keyword evidence="4 5" id="KW-0472">Membrane</keyword>
<dbReference type="AlphaFoldDB" id="A0A292ZIY2"/>
<organism evidence="7 8">
    <name type="scientific">Sphingobium fuliginis (strain ATCC 27551)</name>
    <dbReference type="NCBI Taxonomy" id="336203"/>
    <lineage>
        <taxon>Bacteria</taxon>
        <taxon>Pseudomonadati</taxon>
        <taxon>Pseudomonadota</taxon>
        <taxon>Alphaproteobacteria</taxon>
        <taxon>Sphingomonadales</taxon>
        <taxon>Sphingomonadaceae</taxon>
        <taxon>Sphingobium</taxon>
    </lineage>
</organism>
<dbReference type="PANTHER" id="PTHR11662">
    <property type="entry name" value="SOLUTE CARRIER FAMILY 17"/>
    <property type="match status" value="1"/>
</dbReference>
<dbReference type="Proteomes" id="UP000221538">
    <property type="component" value="Unassembled WGS sequence"/>
</dbReference>
<dbReference type="GO" id="GO:0016020">
    <property type="term" value="C:membrane"/>
    <property type="evidence" value="ECO:0007669"/>
    <property type="project" value="UniProtKB-SubCell"/>
</dbReference>
<feature type="transmembrane region" description="Helical" evidence="5">
    <location>
        <begin position="59"/>
        <end position="82"/>
    </location>
</feature>
<reference evidence="7 8" key="2">
    <citation type="journal article" date="2013" name="Environ. Sci. Technol.">
        <title>The 4-tert-butylphenol-utilizing bacterium Sphingobium fuliginis OMI can degrade bisphenols via phenolic ring hydroxylation and meta-cleavage pathway.</title>
        <authorList>
            <person name="Ogata Y."/>
            <person name="Goda S."/>
            <person name="Toyama T."/>
            <person name="Sei K."/>
            <person name="Ike M."/>
        </authorList>
    </citation>
    <scope>NUCLEOTIDE SEQUENCE [LARGE SCALE GENOMIC DNA]</scope>
    <source>
        <strain evidence="7 8">OMI</strain>
    </source>
</reference>
<dbReference type="PROSITE" id="PS50850">
    <property type="entry name" value="MFS"/>
    <property type="match status" value="1"/>
</dbReference>